<comment type="caution">
    <text evidence="1">The sequence shown here is derived from an EMBL/GenBank/DDBJ whole genome shotgun (WGS) entry which is preliminary data.</text>
</comment>
<evidence type="ECO:0008006" key="3">
    <source>
        <dbReference type="Google" id="ProtNLM"/>
    </source>
</evidence>
<sequence>MMKTRTLAFHDRQHMQRILMQQNAVGFAFSRFIATISPHLRKWSDRGGDSVWVRNSPVEKAIDNALIVLQSTLYKNINDFQFDAWKRANLKNDEMIDRFILGMSLSSLMRDGMFRQNMEAFKGLQKEVDANGLNLSQKVWSIADQAKMNLEFYLNSGISSGRSADGISRDIRQMLNNPDKRFRRVKDEDGKLKLSKPMEDYHPGAGVYRSSRMNALRLASTKTNMAYRKADYERWQNLDFILGIEISRSPSNHGPCKICDAMVGKYPKDFQFLGFHPFCICIATPILQKPEDFADFLLDDEIPKSQLITDIPAGARKFMLDNEYMQKSYTFRDNKAWFNGDNHRENKSQQSTGFVKCKSIPEAVERAKSYGIKSFHVGDTPLSDVNIILEAIHDESKHIKIDLEEFRLEEGRMFKGRKNSGGYYSTRDKKIVMRMDSYSESIYDVPIPFDEQLRRFEKSKKDMQSQLDDLTSRLKANKGLSKFLKDDIKMLKGRIFDLENKIFKINEKIKEGKEPLPWTVSTTFKDRKDQIMSTVHHEIGHYVHYTLLDYVSYKRVEHISEYGASAQEEGFAEWYSYYRMKGESGVPSVLLELFKKCEKMIRKK</sequence>
<dbReference type="RefSeq" id="WP_148730095.1">
    <property type="nucleotide sequence ID" value="NZ_VKLW01000001.1"/>
</dbReference>
<keyword evidence="2" id="KW-1185">Reference proteome</keyword>
<dbReference type="SUPFAM" id="SSF55486">
    <property type="entry name" value="Metalloproteases ('zincins'), catalytic domain"/>
    <property type="match status" value="1"/>
</dbReference>
<evidence type="ECO:0000313" key="1">
    <source>
        <dbReference type="EMBL" id="TYK35608.1"/>
    </source>
</evidence>
<evidence type="ECO:0000313" key="2">
    <source>
        <dbReference type="Proteomes" id="UP000324383"/>
    </source>
</evidence>
<dbReference type="AlphaFoldDB" id="A0A5D3EIC9"/>
<organism evidence="1 2">
    <name type="scientific">Bacteroides pyogenes</name>
    <dbReference type="NCBI Taxonomy" id="310300"/>
    <lineage>
        <taxon>Bacteria</taxon>
        <taxon>Pseudomonadati</taxon>
        <taxon>Bacteroidota</taxon>
        <taxon>Bacteroidia</taxon>
        <taxon>Bacteroidales</taxon>
        <taxon>Bacteroidaceae</taxon>
        <taxon>Bacteroides</taxon>
    </lineage>
</organism>
<proteinExistence type="predicted"/>
<dbReference type="Proteomes" id="UP000324383">
    <property type="component" value="Unassembled WGS sequence"/>
</dbReference>
<gene>
    <name evidence="1" type="ORF">FNJ60_00400</name>
</gene>
<dbReference type="EMBL" id="VKLW01000001">
    <property type="protein sequence ID" value="TYK35608.1"/>
    <property type="molecule type" value="Genomic_DNA"/>
</dbReference>
<name>A0A5D3EIC9_9BACE</name>
<accession>A0A5D3EIC9</accession>
<protein>
    <recommendedName>
        <fullName evidence="3">Large polyvalent protein-associated domain-containing protein</fullName>
    </recommendedName>
</protein>
<reference evidence="1 2" key="1">
    <citation type="submission" date="2019-07" db="EMBL/GenBank/DDBJ databases">
        <title>Draft Genome Sequences of Bacteroides pyogenes Strains Isolated from the Uterus Holstein Dairy Cows with Metritis.</title>
        <authorList>
            <person name="Cunha F."/>
            <person name="Galvao K.N."/>
            <person name="Jeon S.J."/>
            <person name="Jeong K.C."/>
        </authorList>
    </citation>
    <scope>NUCLEOTIDE SEQUENCE [LARGE SCALE GENOMIC DNA]</scope>
    <source>
        <strain evidence="1 2">KG-31</strain>
    </source>
</reference>